<dbReference type="OrthoDB" id="3200773at2759"/>
<evidence type="ECO:0000313" key="2">
    <source>
        <dbReference type="Proteomes" id="UP000027456"/>
    </source>
</evidence>
<protein>
    <submittedName>
        <fullName evidence="1">Putative laminin domain protein</fullName>
    </submittedName>
</protein>
<evidence type="ECO:0000313" key="1">
    <source>
        <dbReference type="EMBL" id="KEP48418.1"/>
    </source>
</evidence>
<feature type="non-terminal residue" evidence="1">
    <location>
        <position position="413"/>
    </location>
</feature>
<dbReference type="AlphaFoldDB" id="A0A074RUV1"/>
<gene>
    <name evidence="1" type="ORF">V565_124980</name>
</gene>
<accession>A0A074RUV1</accession>
<sequence>MADHLGWYPPGQVCYPPELPASFRSIHNLKPIVGVPSDDEVIGIHTVMHAASRVSAVPGMHDPKFFMQLADHLFDVQMARYRNRYSLVTFPSDATYTPPALPAHISINLESVSGAPSDDEMSKMHEAIQTYQELRRIPSLFDARVNMELSQHLFDLQMGEHMRIASESQLRPAFQEATQLANPVHSAQSVQTIFTEPTNITNNAGTGANTVTPCIPQSVPGVDVRELMERSNQLAERFNQLLERSNELVERCAQPIDQSHPILSEQFNQVLERLTVIVEQPRQSTEHDALAERFNQLLERFNQFVEQSNEPAKRSNELAERSNELAEKANQLTERLGDLSYRSNQLSEQTRLSWDRIGGVLGNVNRVLVGVQRAIVRNHTGNTVYAIDCLVNENGKFLVEMGMGLRSTLKREK</sequence>
<dbReference type="EMBL" id="AZST01000516">
    <property type="protein sequence ID" value="KEP48418.1"/>
    <property type="molecule type" value="Genomic_DNA"/>
</dbReference>
<reference evidence="1 2" key="1">
    <citation type="submission" date="2013-12" db="EMBL/GenBank/DDBJ databases">
        <authorList>
            <person name="Cubeta M."/>
            <person name="Pakala S."/>
            <person name="Fedorova N."/>
            <person name="Thomas E."/>
            <person name="Dean R."/>
            <person name="Jabaji S."/>
            <person name="Neate S."/>
            <person name="Toda T."/>
            <person name="Tavantzis S."/>
            <person name="Vilgalys R."/>
            <person name="Bharathan N."/>
            <person name="Pakala S."/>
            <person name="Losada L.S."/>
            <person name="Zafar N."/>
            <person name="Nierman W."/>
        </authorList>
    </citation>
    <scope>NUCLEOTIDE SEQUENCE [LARGE SCALE GENOMIC DNA]</scope>
    <source>
        <strain evidence="1 2">123E</strain>
    </source>
</reference>
<proteinExistence type="predicted"/>
<dbReference type="STRING" id="1423351.A0A074RUV1"/>
<comment type="caution">
    <text evidence="1">The sequence shown here is derived from an EMBL/GenBank/DDBJ whole genome shotgun (WGS) entry which is preliminary data.</text>
</comment>
<dbReference type="HOGENOM" id="CLU_052075_1_0_1"/>
<organism evidence="1 2">
    <name type="scientific">Rhizoctonia solani 123E</name>
    <dbReference type="NCBI Taxonomy" id="1423351"/>
    <lineage>
        <taxon>Eukaryota</taxon>
        <taxon>Fungi</taxon>
        <taxon>Dikarya</taxon>
        <taxon>Basidiomycota</taxon>
        <taxon>Agaricomycotina</taxon>
        <taxon>Agaricomycetes</taxon>
        <taxon>Cantharellales</taxon>
        <taxon>Ceratobasidiaceae</taxon>
        <taxon>Rhizoctonia</taxon>
    </lineage>
</organism>
<name>A0A074RUV1_9AGAM</name>
<dbReference type="Proteomes" id="UP000027456">
    <property type="component" value="Unassembled WGS sequence"/>
</dbReference>
<dbReference type="SUPFAM" id="SSF58104">
    <property type="entry name" value="Methyl-accepting chemotaxis protein (MCP) signaling domain"/>
    <property type="match status" value="1"/>
</dbReference>
<dbReference type="Gene3D" id="1.10.287.950">
    <property type="entry name" value="Methyl-accepting chemotaxis protein"/>
    <property type="match status" value="1"/>
</dbReference>
<keyword evidence="2" id="KW-1185">Reference proteome</keyword>